<accession>A0A382FJZ4</accession>
<keyword evidence="3" id="KW-0408">Iron</keyword>
<dbReference type="SUPFAM" id="SSF102114">
    <property type="entry name" value="Radical SAM enzymes"/>
    <property type="match status" value="1"/>
</dbReference>
<dbReference type="PANTHER" id="PTHR11228:SF7">
    <property type="entry name" value="PQQA PEPTIDE CYCLASE"/>
    <property type="match status" value="1"/>
</dbReference>
<dbReference type="PANTHER" id="PTHR11228">
    <property type="entry name" value="RADICAL SAM DOMAIN PROTEIN"/>
    <property type="match status" value="1"/>
</dbReference>
<sequence>MFIELTTNGYFVKKRINALKKLDHLAISLDGNKESNDKARGEGSFEKIIDGIQCAVDNGIKVRVHATLCKKTMQGESFDFLVNYCKDMGVGLNYSENGLPGIEKLDPDYLLSEEEALNFYKDYEGMKARGYPIVSSDVAVDYVSKWPLPGQTTIYKKDLPNVPKDSFYPCKLGRNQCFISADGNTYPCTKKWGTGKNVRDVGFKAAWEAMEDDLDCVACKELGTIEQSVITGLQPKALANAVTNFVF</sequence>
<keyword evidence="1" id="KW-0949">S-adenosyl-L-methionine</keyword>
<dbReference type="InterPro" id="IPR050377">
    <property type="entry name" value="Radical_SAM_PqqE_MftC-like"/>
</dbReference>
<organism evidence="6">
    <name type="scientific">marine metagenome</name>
    <dbReference type="NCBI Taxonomy" id="408172"/>
    <lineage>
        <taxon>unclassified sequences</taxon>
        <taxon>metagenomes</taxon>
        <taxon>ecological metagenomes</taxon>
    </lineage>
</organism>
<keyword evidence="4" id="KW-0411">Iron-sulfur</keyword>
<dbReference type="InterPro" id="IPR007197">
    <property type="entry name" value="rSAM"/>
</dbReference>
<reference evidence="6" key="1">
    <citation type="submission" date="2018-05" db="EMBL/GenBank/DDBJ databases">
        <authorList>
            <person name="Lanie J.A."/>
            <person name="Ng W.-L."/>
            <person name="Kazmierczak K.M."/>
            <person name="Andrzejewski T.M."/>
            <person name="Davidsen T.M."/>
            <person name="Wayne K.J."/>
            <person name="Tettelin H."/>
            <person name="Glass J.I."/>
            <person name="Rusch D."/>
            <person name="Podicherti R."/>
            <person name="Tsui H.-C.T."/>
            <person name="Winkler M.E."/>
        </authorList>
    </citation>
    <scope>NUCLEOTIDE SEQUENCE</scope>
</reference>
<dbReference type="InterPro" id="IPR058240">
    <property type="entry name" value="rSAM_sf"/>
</dbReference>
<dbReference type="InterPro" id="IPR013785">
    <property type="entry name" value="Aldolase_TIM"/>
</dbReference>
<gene>
    <name evidence="6" type="ORF">METZ01_LOCUS216184</name>
</gene>
<dbReference type="Pfam" id="PF04055">
    <property type="entry name" value="Radical_SAM"/>
    <property type="match status" value="1"/>
</dbReference>
<evidence type="ECO:0000256" key="4">
    <source>
        <dbReference type="ARBA" id="ARBA00023014"/>
    </source>
</evidence>
<protein>
    <recommendedName>
        <fullName evidence="5">Radical SAM core domain-containing protein</fullName>
    </recommendedName>
</protein>
<dbReference type="AlphaFoldDB" id="A0A382FJZ4"/>
<dbReference type="Gene3D" id="3.20.20.70">
    <property type="entry name" value="Aldolase class I"/>
    <property type="match status" value="1"/>
</dbReference>
<dbReference type="GO" id="GO:0046872">
    <property type="term" value="F:metal ion binding"/>
    <property type="evidence" value="ECO:0007669"/>
    <property type="project" value="UniProtKB-KW"/>
</dbReference>
<proteinExistence type="predicted"/>
<feature type="domain" description="Radical SAM core" evidence="5">
    <location>
        <begin position="2"/>
        <end position="65"/>
    </location>
</feature>
<dbReference type="GO" id="GO:0051536">
    <property type="term" value="F:iron-sulfur cluster binding"/>
    <property type="evidence" value="ECO:0007669"/>
    <property type="project" value="UniProtKB-KW"/>
</dbReference>
<dbReference type="EMBL" id="UINC01050411">
    <property type="protein sequence ID" value="SVB63330.1"/>
    <property type="molecule type" value="Genomic_DNA"/>
</dbReference>
<evidence type="ECO:0000313" key="6">
    <source>
        <dbReference type="EMBL" id="SVB63330.1"/>
    </source>
</evidence>
<evidence type="ECO:0000256" key="3">
    <source>
        <dbReference type="ARBA" id="ARBA00023004"/>
    </source>
</evidence>
<evidence type="ECO:0000259" key="5">
    <source>
        <dbReference type="Pfam" id="PF04055"/>
    </source>
</evidence>
<keyword evidence="2" id="KW-0479">Metal-binding</keyword>
<evidence type="ECO:0000256" key="2">
    <source>
        <dbReference type="ARBA" id="ARBA00022723"/>
    </source>
</evidence>
<dbReference type="GO" id="GO:0003824">
    <property type="term" value="F:catalytic activity"/>
    <property type="evidence" value="ECO:0007669"/>
    <property type="project" value="InterPro"/>
</dbReference>
<name>A0A382FJZ4_9ZZZZ</name>
<evidence type="ECO:0000256" key="1">
    <source>
        <dbReference type="ARBA" id="ARBA00022691"/>
    </source>
</evidence>